<sequence length="736" mass="83793">MSSLRELYASDGNRPELKTNMNVDFVINYKIPETEQAEAEAGFTQLIEALTKAGLASEVRSGVDNNSILVFVKVSSDQYLKSKIYRERVQDYLYGVRIKAPEKDVNKIFDEEPISEAERLRLVYLLLTLPRNDGGAGLTPKSGQWKHVESIFPLHNHAFNRQWIKQWSSKSVLKEEDIGEIRDKFGEKIAFYFAFLQSYFSFLVFPAAFGFAAWLILGQYSWFYAVVNSLWSVIFFEYWKKKEVDLAVQWGVRGVSRIQHPRTKYKWDHEAADPVTGEPIKVYSTRKRLQTQLLQVPFAFVCLLILGALYVFCFSIEIFLGEIYNGPFKAYLGQTFLPTIILTALTPTLSTILSNLAERLTDAENYETHDAHEAALIQKIFVVNFITSYTPLFLTTFIYMPFGNLLVPYLDIWRVTAEKLSSSEKVTTQGFHINPDRLKKQVIYFTVTAQIVNFALETLTPYIKRKVFKKVTEVQTEMTQKKGQSEYSPHDVPEEAAFLARVRNEAALDVYDVSGDYREMVIQFGYLSLFSAVWPLTPVSFLINNWVELRGDAMKIAVNSQRPIPWRADSIGPWLNALGFLSWFGSVISSSVVFLFANGPEGPGGEPWSISAWGLLLSVLLAEHFYLATQFVVRYVLSQIDSPGLQKERAERFSVRKLMLEETLGQDVHLEKPLPDVPTGEKITRAGLEEEARQASIHGNRSPEQAFWQRQQGMDETISVGRKLISSMSANKTAKA</sequence>
<evidence type="ECO:0000313" key="8">
    <source>
        <dbReference type="EMBL" id="KAK9776594.1"/>
    </source>
</evidence>
<dbReference type="InterPro" id="IPR049452">
    <property type="entry name" value="Anoctamin_TM"/>
</dbReference>
<accession>A0ABR2XS02</accession>
<feature type="transmembrane region" description="Helical" evidence="5">
    <location>
        <begin position="296"/>
        <end position="319"/>
    </location>
</feature>
<keyword evidence="3 5" id="KW-1133">Transmembrane helix</keyword>
<dbReference type="PANTHER" id="PTHR12308">
    <property type="entry name" value="ANOCTAMIN"/>
    <property type="match status" value="1"/>
</dbReference>
<feature type="domain" description="Anoctamin transmembrane" evidence="6">
    <location>
        <begin position="181"/>
        <end position="651"/>
    </location>
</feature>
<dbReference type="Pfam" id="PF04547">
    <property type="entry name" value="Anoctamin"/>
    <property type="match status" value="1"/>
</dbReference>
<dbReference type="Pfam" id="PF20877">
    <property type="entry name" value="Anoctamin_N"/>
    <property type="match status" value="1"/>
</dbReference>
<dbReference type="InterPro" id="IPR007632">
    <property type="entry name" value="Anoctamin"/>
</dbReference>
<comment type="subcellular location">
    <subcellularLocation>
        <location evidence="1">Membrane</location>
        <topology evidence="1">Multi-pass membrane protein</topology>
    </subcellularLocation>
</comment>
<comment type="caution">
    <text evidence="8">The sequence shown here is derived from an EMBL/GenBank/DDBJ whole genome shotgun (WGS) entry which is preliminary data.</text>
</comment>
<evidence type="ECO:0000256" key="1">
    <source>
        <dbReference type="ARBA" id="ARBA00004141"/>
    </source>
</evidence>
<evidence type="ECO:0000256" key="4">
    <source>
        <dbReference type="ARBA" id="ARBA00023136"/>
    </source>
</evidence>
<reference evidence="8 9" key="1">
    <citation type="submission" date="2024-02" db="EMBL/GenBank/DDBJ databases">
        <title>First draft genome assembly of two strains of Seiridium cardinale.</title>
        <authorList>
            <person name="Emiliani G."/>
            <person name="Scali E."/>
        </authorList>
    </citation>
    <scope>NUCLEOTIDE SEQUENCE [LARGE SCALE GENOMIC DNA]</scope>
    <source>
        <strain evidence="8 9">BM-138-000479</strain>
    </source>
</reference>
<feature type="transmembrane region" description="Helical" evidence="5">
    <location>
        <begin position="331"/>
        <end position="353"/>
    </location>
</feature>
<evidence type="ECO:0000256" key="3">
    <source>
        <dbReference type="ARBA" id="ARBA00022989"/>
    </source>
</evidence>
<dbReference type="InterPro" id="IPR049456">
    <property type="entry name" value="Anoctamin_N_fung"/>
</dbReference>
<feature type="transmembrane region" description="Helical" evidence="5">
    <location>
        <begin position="381"/>
        <end position="402"/>
    </location>
</feature>
<name>A0ABR2XS02_9PEZI</name>
<feature type="transmembrane region" description="Helical" evidence="5">
    <location>
        <begin position="442"/>
        <end position="463"/>
    </location>
</feature>
<feature type="domain" description="Anoctamin alpha-beta plait" evidence="7">
    <location>
        <begin position="22"/>
        <end position="148"/>
    </location>
</feature>
<feature type="transmembrane region" description="Helical" evidence="5">
    <location>
        <begin position="222"/>
        <end position="239"/>
    </location>
</feature>
<keyword evidence="9" id="KW-1185">Reference proteome</keyword>
<evidence type="ECO:0000259" key="7">
    <source>
        <dbReference type="Pfam" id="PF20877"/>
    </source>
</evidence>
<protein>
    <submittedName>
        <fullName evidence="8">Plasma membrane channel protein</fullName>
    </submittedName>
</protein>
<evidence type="ECO:0000256" key="2">
    <source>
        <dbReference type="ARBA" id="ARBA00022692"/>
    </source>
</evidence>
<proteinExistence type="predicted"/>
<gene>
    <name evidence="8" type="ORF">SCAR479_06639</name>
</gene>
<dbReference type="PANTHER" id="PTHR12308:SF73">
    <property type="entry name" value="ANOCTAMIN"/>
    <property type="match status" value="1"/>
</dbReference>
<evidence type="ECO:0000259" key="6">
    <source>
        <dbReference type="Pfam" id="PF04547"/>
    </source>
</evidence>
<dbReference type="EMBL" id="JARVKM010000026">
    <property type="protein sequence ID" value="KAK9776594.1"/>
    <property type="molecule type" value="Genomic_DNA"/>
</dbReference>
<feature type="transmembrane region" description="Helical" evidence="5">
    <location>
        <begin position="574"/>
        <end position="596"/>
    </location>
</feature>
<keyword evidence="2 5" id="KW-0812">Transmembrane</keyword>
<organism evidence="8 9">
    <name type="scientific">Seiridium cardinale</name>
    <dbReference type="NCBI Taxonomy" id="138064"/>
    <lineage>
        <taxon>Eukaryota</taxon>
        <taxon>Fungi</taxon>
        <taxon>Dikarya</taxon>
        <taxon>Ascomycota</taxon>
        <taxon>Pezizomycotina</taxon>
        <taxon>Sordariomycetes</taxon>
        <taxon>Xylariomycetidae</taxon>
        <taxon>Amphisphaeriales</taxon>
        <taxon>Sporocadaceae</taxon>
        <taxon>Seiridium</taxon>
    </lineage>
</organism>
<dbReference type="Proteomes" id="UP001465668">
    <property type="component" value="Unassembled WGS sequence"/>
</dbReference>
<keyword evidence="4 5" id="KW-0472">Membrane</keyword>
<evidence type="ECO:0000313" key="9">
    <source>
        <dbReference type="Proteomes" id="UP001465668"/>
    </source>
</evidence>
<evidence type="ECO:0000256" key="5">
    <source>
        <dbReference type="SAM" id="Phobius"/>
    </source>
</evidence>
<feature type="transmembrane region" description="Helical" evidence="5">
    <location>
        <begin position="189"/>
        <end position="216"/>
    </location>
</feature>
<feature type="transmembrane region" description="Helical" evidence="5">
    <location>
        <begin position="608"/>
        <end position="628"/>
    </location>
</feature>